<feature type="domain" description="Alpha-D-phosphohexomutase alpha/beta/alpha" evidence="2">
    <location>
        <begin position="6"/>
        <end position="66"/>
    </location>
</feature>
<dbReference type="Pfam" id="PF02878">
    <property type="entry name" value="PGM_PMM_I"/>
    <property type="match status" value="1"/>
</dbReference>
<dbReference type="EMBL" id="DSTX01000008">
    <property type="protein sequence ID" value="HFK20626.1"/>
    <property type="molecule type" value="Genomic_DNA"/>
</dbReference>
<organism evidence="3">
    <name type="scientific">Candidatus Methanomethylicus mesodigestus</name>
    <dbReference type="NCBI Taxonomy" id="1867258"/>
    <lineage>
        <taxon>Archaea</taxon>
        <taxon>Thermoproteota</taxon>
        <taxon>Methanosuratincolia</taxon>
        <taxon>Candidatus Methanomethylicales</taxon>
        <taxon>Candidatus Methanomethylicaceae</taxon>
        <taxon>Candidatus Methanomethylicus</taxon>
    </lineage>
</organism>
<evidence type="ECO:0000313" key="3">
    <source>
        <dbReference type="EMBL" id="HFK20626.1"/>
    </source>
</evidence>
<evidence type="ECO:0000256" key="1">
    <source>
        <dbReference type="ARBA" id="ARBA00010231"/>
    </source>
</evidence>
<dbReference type="AlphaFoldDB" id="A0A7C3F4I4"/>
<sequence>MGDLVSSSGIRGVAMEEVTPSLLMGIGIALGSERKGCQIVGHDVRSSSPLLARALACGINASGYDVQ</sequence>
<name>A0A7C3F4I4_9CREN</name>
<gene>
    <name evidence="3" type="ORF">ENS19_05005</name>
</gene>
<dbReference type="GO" id="GO:0016868">
    <property type="term" value="F:intramolecular phosphotransferase activity"/>
    <property type="evidence" value="ECO:0007669"/>
    <property type="project" value="InterPro"/>
</dbReference>
<evidence type="ECO:0000259" key="2">
    <source>
        <dbReference type="Pfam" id="PF02878"/>
    </source>
</evidence>
<dbReference type="SUPFAM" id="SSF53738">
    <property type="entry name" value="Phosphoglucomutase, first 3 domains"/>
    <property type="match status" value="1"/>
</dbReference>
<dbReference type="InterPro" id="IPR016055">
    <property type="entry name" value="A-D-PHexomutase_a/b/a-I/II/III"/>
</dbReference>
<comment type="caution">
    <text evidence="3">The sequence shown here is derived from an EMBL/GenBank/DDBJ whole genome shotgun (WGS) entry which is preliminary data.</text>
</comment>
<accession>A0A7C3F4I4</accession>
<comment type="similarity">
    <text evidence="1">Belongs to the phosphohexose mutase family.</text>
</comment>
<dbReference type="GO" id="GO:0005975">
    <property type="term" value="P:carbohydrate metabolic process"/>
    <property type="evidence" value="ECO:0007669"/>
    <property type="project" value="InterPro"/>
</dbReference>
<proteinExistence type="inferred from homology"/>
<dbReference type="Gene3D" id="3.40.120.10">
    <property type="entry name" value="Alpha-D-Glucose-1,6-Bisphosphate, subunit A, domain 3"/>
    <property type="match status" value="1"/>
</dbReference>
<protein>
    <recommendedName>
        <fullName evidence="2">Alpha-D-phosphohexomutase alpha/beta/alpha domain-containing protein</fullName>
    </recommendedName>
</protein>
<reference evidence="3" key="1">
    <citation type="journal article" date="2020" name="mSystems">
        <title>Genome- and Community-Level Interaction Insights into Carbon Utilization and Element Cycling Functions of Hydrothermarchaeota in Hydrothermal Sediment.</title>
        <authorList>
            <person name="Zhou Z."/>
            <person name="Liu Y."/>
            <person name="Xu W."/>
            <person name="Pan J."/>
            <person name="Luo Z.H."/>
            <person name="Li M."/>
        </authorList>
    </citation>
    <scope>NUCLEOTIDE SEQUENCE [LARGE SCALE GENOMIC DNA]</scope>
    <source>
        <strain evidence="3">SpSt-468</strain>
    </source>
</reference>
<dbReference type="InterPro" id="IPR005844">
    <property type="entry name" value="A-D-PHexomutase_a/b/a-I"/>
</dbReference>